<dbReference type="Gene3D" id="1.10.357.10">
    <property type="entry name" value="Tetracycline Repressor, domain 2"/>
    <property type="match status" value="1"/>
</dbReference>
<gene>
    <name evidence="4" type="ordered locus">PXO_00232</name>
</gene>
<dbReference type="KEGG" id="xop:PXO_00232"/>
<dbReference type="AlphaFoldDB" id="A0A0K0GJ83"/>
<dbReference type="RefSeq" id="WP_012444512.1">
    <property type="nucleotide sequence ID" value="NC_010717.2"/>
</dbReference>
<dbReference type="InterPro" id="IPR009057">
    <property type="entry name" value="Homeodomain-like_sf"/>
</dbReference>
<reference evidence="4 5" key="1">
    <citation type="journal article" date="2008" name="BMC Genomics">
        <title>Genome sequence and rapid evolution of the rice pathogen Xanthomonas oryzae pv. oryzae PXO99A.</title>
        <authorList>
            <person name="Salzberg S.L."/>
            <person name="Sommer D.D."/>
            <person name="Schatz M.C."/>
            <person name="Phillippy A.M."/>
            <person name="Rabinowicz P.D."/>
            <person name="Tsuge S."/>
            <person name="Furutani A."/>
            <person name="Ochiai H."/>
            <person name="Delcher A.L."/>
            <person name="Kelley D."/>
            <person name="Madupu R."/>
            <person name="Puiu D."/>
            <person name="Radune D."/>
            <person name="Shumway M."/>
            <person name="Trapnell C."/>
            <person name="Aparna G."/>
            <person name="Jha G."/>
            <person name="Pandey A."/>
            <person name="Patil P.B."/>
            <person name="Ishihara H."/>
            <person name="Meyer D.F."/>
            <person name="Szurek B."/>
            <person name="Verdier V."/>
            <person name="Koebnik R."/>
            <person name="Dow J.M."/>
            <person name="Ryan R.P."/>
            <person name="Hirata H."/>
            <person name="Tsuyumu S."/>
            <person name="Won Lee S."/>
            <person name="Seo Y.S."/>
            <person name="Sriariyanum M."/>
            <person name="Ronald P.C."/>
            <person name="Sonti R.V."/>
            <person name="Van Sluys M.A."/>
            <person name="Leach J.E."/>
            <person name="White F.F."/>
            <person name="Bogdanove A.J."/>
        </authorList>
    </citation>
    <scope>NUCLEOTIDE SEQUENCE [LARGE SCALE GENOMIC DNA]</scope>
    <source>
        <strain evidence="4 5">PXO99A</strain>
    </source>
</reference>
<sequence length="192" mass="21182">MRQDDQRLIRLLAATLTRRPHSNLTELAAGAGISRATLYRFAPTRAAIVEKVTAEAWVRLQAALRGGDASPDPMARLRRTTHALVEDLDLVIYIVNEMGMEGAERGNTYYAAPEWESFQAHLDAFFLHGQQRGVFGIEMPASWWSDFYLSCLFGAGWAVATGRLAQASVVRAVLTSFLEGARSGSRMQPSLP</sequence>
<evidence type="ECO:0000313" key="4">
    <source>
        <dbReference type="EMBL" id="ACD58238.1"/>
    </source>
</evidence>
<dbReference type="Proteomes" id="UP000001740">
    <property type="component" value="Chromosome"/>
</dbReference>
<evidence type="ECO:0000256" key="3">
    <source>
        <dbReference type="ARBA" id="ARBA00023163"/>
    </source>
</evidence>
<proteinExistence type="predicted"/>
<dbReference type="PANTHER" id="PTHR30055">
    <property type="entry name" value="HTH-TYPE TRANSCRIPTIONAL REGULATOR RUTR"/>
    <property type="match status" value="1"/>
</dbReference>
<dbReference type="HOGENOM" id="CLU_069356_38_3_6"/>
<dbReference type="EMBL" id="CP000967">
    <property type="protein sequence ID" value="ACD58238.1"/>
    <property type="molecule type" value="Genomic_DNA"/>
</dbReference>
<evidence type="ECO:0000256" key="1">
    <source>
        <dbReference type="ARBA" id="ARBA00023015"/>
    </source>
</evidence>
<dbReference type="InterPro" id="IPR050109">
    <property type="entry name" value="HTH-type_TetR-like_transc_reg"/>
</dbReference>
<evidence type="ECO:0000256" key="2">
    <source>
        <dbReference type="ARBA" id="ARBA00023125"/>
    </source>
</evidence>
<keyword evidence="1" id="KW-0805">Transcription regulation</keyword>
<dbReference type="GO" id="GO:0000976">
    <property type="term" value="F:transcription cis-regulatory region binding"/>
    <property type="evidence" value="ECO:0007669"/>
    <property type="project" value="TreeGrafter"/>
</dbReference>
<dbReference type="SUPFAM" id="SSF46689">
    <property type="entry name" value="Homeodomain-like"/>
    <property type="match status" value="1"/>
</dbReference>
<keyword evidence="2" id="KW-0238">DNA-binding</keyword>
<dbReference type="PANTHER" id="PTHR30055:SF234">
    <property type="entry name" value="HTH-TYPE TRANSCRIPTIONAL REGULATOR BETI"/>
    <property type="match status" value="1"/>
</dbReference>
<name>A0A0K0GJ83_XANOP</name>
<accession>A0A0K0GJ83</accession>
<keyword evidence="3" id="KW-0804">Transcription</keyword>
<dbReference type="GO" id="GO:0003700">
    <property type="term" value="F:DNA-binding transcription factor activity"/>
    <property type="evidence" value="ECO:0007669"/>
    <property type="project" value="TreeGrafter"/>
</dbReference>
<protein>
    <recommendedName>
        <fullName evidence="6">TetR/AcrR family transcriptional regulator</fullName>
    </recommendedName>
</protein>
<organism evidence="4 5">
    <name type="scientific">Xanthomonas oryzae pv. oryzae (strain PXO99A)</name>
    <dbReference type="NCBI Taxonomy" id="360094"/>
    <lineage>
        <taxon>Bacteria</taxon>
        <taxon>Pseudomonadati</taxon>
        <taxon>Pseudomonadota</taxon>
        <taxon>Gammaproteobacteria</taxon>
        <taxon>Lysobacterales</taxon>
        <taxon>Lysobacteraceae</taxon>
        <taxon>Xanthomonas</taxon>
    </lineage>
</organism>
<evidence type="ECO:0000313" key="5">
    <source>
        <dbReference type="Proteomes" id="UP000001740"/>
    </source>
</evidence>
<evidence type="ECO:0008006" key="6">
    <source>
        <dbReference type="Google" id="ProtNLM"/>
    </source>
</evidence>
<dbReference type="eggNOG" id="COG1309">
    <property type="taxonomic scope" value="Bacteria"/>
</dbReference>